<evidence type="ECO:0000256" key="2">
    <source>
        <dbReference type="ARBA" id="ARBA00022475"/>
    </source>
</evidence>
<feature type="transmembrane region" description="Helical" evidence="7">
    <location>
        <begin position="21"/>
        <end position="40"/>
    </location>
</feature>
<evidence type="ECO:0000256" key="6">
    <source>
        <dbReference type="ARBA" id="ARBA00038076"/>
    </source>
</evidence>
<evidence type="ECO:0000256" key="7">
    <source>
        <dbReference type="SAM" id="Phobius"/>
    </source>
</evidence>
<feature type="domain" description="ABC3 transporter permease C-terminal" evidence="8">
    <location>
        <begin position="734"/>
        <end position="844"/>
    </location>
</feature>
<dbReference type="PANTHER" id="PTHR30572:SF4">
    <property type="entry name" value="ABC TRANSPORTER PERMEASE YTRF"/>
    <property type="match status" value="1"/>
</dbReference>
<evidence type="ECO:0000259" key="9">
    <source>
        <dbReference type="Pfam" id="PF12704"/>
    </source>
</evidence>
<comment type="subcellular location">
    <subcellularLocation>
        <location evidence="1">Cell membrane</location>
        <topology evidence="1">Multi-pass membrane protein</topology>
    </subcellularLocation>
</comment>
<feature type="transmembrane region" description="Helical" evidence="7">
    <location>
        <begin position="457"/>
        <end position="488"/>
    </location>
</feature>
<dbReference type="RefSeq" id="WP_371238827.1">
    <property type="nucleotide sequence ID" value="NZ_JAHWZY010000015.1"/>
</dbReference>
<evidence type="ECO:0000313" key="10">
    <source>
        <dbReference type="EMBL" id="MEZ3180282.1"/>
    </source>
</evidence>
<reference evidence="10 11" key="1">
    <citation type="journal article" date="2021" name="Res Sq">
        <title>Streptomyces Pimoensis sp. nov., Isolated From the Taklimakan Desert in Xinjiang, China.</title>
        <authorList>
            <person name="Zhang P."/>
            <person name="Luo X."/>
            <person name="Luo X."/>
            <person name="Liu Z."/>
            <person name="Xia Z."/>
            <person name="Wan C."/>
            <person name="zhang L."/>
        </authorList>
    </citation>
    <scope>NUCLEOTIDE SEQUENCE [LARGE SCALE GENOMIC DNA]</scope>
    <source>
        <strain evidence="10 11">TRM75549</strain>
    </source>
</reference>
<keyword evidence="5 7" id="KW-0472">Membrane</keyword>
<feature type="transmembrane region" description="Helical" evidence="7">
    <location>
        <begin position="338"/>
        <end position="361"/>
    </location>
</feature>
<sequence length="847" mass="85533">MRLPNGLAREAVRFKPASFAGTFLALLMSALIVSTCGILLETSLRASVPPERYAKTPVVAAADQYEYIVTGSGEDREKEAVPLPDTARVDAGLAAKAAEAPGAATAVPDFTFPVRAAHEGAGPGTRELSVEGGVFTAHGWGSHAFTGTALTTGSAPREDEVVLDAGTARAAKAAVGDTVVLQTAAGQQDFRVAGVADPGTEGTARNAGAAGALAWFADAQAPTLAGHPGKADAIAVLAGHGTDADTLADSVRRALAGSGAQVHTGDDRGAVEDPGLGYAKDTLFGIGGSFGGIAAIVAVFTAAGTVTLSVSQRSRGFALLRAIGATPRQIRRAVASEALLVAPLAGIVGCLPGIGLARWWFGQLQDRGAIPHAVDLHVSALPLLVAVGTGLLTALAAGWTAGRRPARIKPGQALAEASVERLRPGLIRTMLGIGALVGGGFLTGLSASSTGSDAAGAALGVVMLFMLAVALLGPLVARLCAGLFGLPLRGAGPAAQLAAANSRTNARRLASAITPIVLAMAFASTLVFMHTSETHAADKQLRAGIIADHVVTDPAGLPVDAAAQAARAPGVDAAVGLLNTRVLVPTGSGEFKSLQGAATQGVTGSGAELAKVQDLDVREGSLDRLGKGRIAIDRTLANSAGAGVGDRLPLHLPDGTEAGPEIVAVYGRGLGLATVTMDRASLDGHVTAAFDSTLLVRGGSEKALTALGEVTDASGYATERNLDAKLGAWMNNTMAAVLGGFAAIAAANTLVMTVLDRRRELGTLRLVGSTRRQVMTMLRWEGLLVSAVGVVLGSAIAAATLIPMMRGMTGEGPYVPPLVYGSFAAAGVVLALLAVTLPARAVLRRWS</sequence>
<name>A0ABV4J2M7_9ACTN</name>
<evidence type="ECO:0000259" key="8">
    <source>
        <dbReference type="Pfam" id="PF02687"/>
    </source>
</evidence>
<keyword evidence="3 7" id="KW-0812">Transmembrane</keyword>
<evidence type="ECO:0000256" key="1">
    <source>
        <dbReference type="ARBA" id="ARBA00004651"/>
    </source>
</evidence>
<dbReference type="InterPro" id="IPR003838">
    <property type="entry name" value="ABC3_permease_C"/>
</dbReference>
<evidence type="ECO:0000313" key="11">
    <source>
        <dbReference type="Proteomes" id="UP001567537"/>
    </source>
</evidence>
<feature type="domain" description="ABC3 transporter permease C-terminal" evidence="8">
    <location>
        <begin position="289"/>
        <end position="410"/>
    </location>
</feature>
<accession>A0ABV4J2M7</accession>
<feature type="transmembrane region" description="Helical" evidence="7">
    <location>
        <begin position="509"/>
        <end position="529"/>
    </location>
</feature>
<comment type="similarity">
    <text evidence="6">Belongs to the ABC-4 integral membrane protein family.</text>
</comment>
<feature type="transmembrane region" description="Helical" evidence="7">
    <location>
        <begin position="381"/>
        <end position="402"/>
    </location>
</feature>
<dbReference type="Proteomes" id="UP001567537">
    <property type="component" value="Unassembled WGS sequence"/>
</dbReference>
<feature type="transmembrane region" description="Helical" evidence="7">
    <location>
        <begin position="290"/>
        <end position="311"/>
    </location>
</feature>
<feature type="domain" description="MacB-like periplasmic core" evidence="9">
    <location>
        <begin position="82"/>
        <end position="253"/>
    </location>
</feature>
<proteinExistence type="inferred from homology"/>
<keyword evidence="4 7" id="KW-1133">Transmembrane helix</keyword>
<evidence type="ECO:0000256" key="3">
    <source>
        <dbReference type="ARBA" id="ARBA00022692"/>
    </source>
</evidence>
<evidence type="ECO:0000256" key="5">
    <source>
        <dbReference type="ARBA" id="ARBA00023136"/>
    </source>
</evidence>
<comment type="caution">
    <text evidence="10">The sequence shown here is derived from an EMBL/GenBank/DDBJ whole genome shotgun (WGS) entry which is preliminary data.</text>
</comment>
<dbReference type="Pfam" id="PF12704">
    <property type="entry name" value="MacB_PCD"/>
    <property type="match status" value="1"/>
</dbReference>
<feature type="transmembrane region" description="Helical" evidence="7">
    <location>
        <begin position="782"/>
        <end position="802"/>
    </location>
</feature>
<dbReference type="InterPro" id="IPR025857">
    <property type="entry name" value="MacB_PCD"/>
</dbReference>
<feature type="transmembrane region" description="Helical" evidence="7">
    <location>
        <begin position="426"/>
        <end position="445"/>
    </location>
</feature>
<protein>
    <submittedName>
        <fullName evidence="10">FtsX-like permease family protein</fullName>
    </submittedName>
</protein>
<dbReference type="Pfam" id="PF02687">
    <property type="entry name" value="FtsX"/>
    <property type="match status" value="2"/>
</dbReference>
<dbReference type="PANTHER" id="PTHR30572">
    <property type="entry name" value="MEMBRANE COMPONENT OF TRANSPORTER-RELATED"/>
    <property type="match status" value="1"/>
</dbReference>
<evidence type="ECO:0000256" key="4">
    <source>
        <dbReference type="ARBA" id="ARBA00022989"/>
    </source>
</evidence>
<organism evidence="10 11">
    <name type="scientific">Streptomyces pimonensis</name>
    <dbReference type="NCBI Taxonomy" id="2860288"/>
    <lineage>
        <taxon>Bacteria</taxon>
        <taxon>Bacillati</taxon>
        <taxon>Actinomycetota</taxon>
        <taxon>Actinomycetes</taxon>
        <taxon>Kitasatosporales</taxon>
        <taxon>Streptomycetaceae</taxon>
        <taxon>Streptomyces</taxon>
    </lineage>
</organism>
<keyword evidence="2" id="KW-1003">Cell membrane</keyword>
<dbReference type="InterPro" id="IPR050250">
    <property type="entry name" value="Macrolide_Exporter_MacB"/>
</dbReference>
<feature type="transmembrane region" description="Helical" evidence="7">
    <location>
        <begin position="822"/>
        <end position="843"/>
    </location>
</feature>
<gene>
    <name evidence="10" type="ORF">KYY02_16805</name>
</gene>
<keyword evidence="11" id="KW-1185">Reference proteome</keyword>
<feature type="transmembrane region" description="Helical" evidence="7">
    <location>
        <begin position="734"/>
        <end position="755"/>
    </location>
</feature>
<dbReference type="EMBL" id="JAHWZY010000015">
    <property type="protein sequence ID" value="MEZ3180282.1"/>
    <property type="molecule type" value="Genomic_DNA"/>
</dbReference>